<dbReference type="KEGG" id="pbv:AR543_03695"/>
<accession>A0A172ZD89</accession>
<reference evidence="1 2" key="2">
    <citation type="journal article" date="2016" name="Int. J. Syst. Evol. Microbiol.">
        <title>Paenibacillus bovis sp. nov., isolated from raw yak (Bos grunniens) milk.</title>
        <authorList>
            <person name="Gao C."/>
            <person name="Han J."/>
            <person name="Liu Z."/>
            <person name="Xu X."/>
            <person name="Hang F."/>
            <person name="Wu Z."/>
        </authorList>
    </citation>
    <scope>NUCLEOTIDE SEQUENCE [LARGE SCALE GENOMIC DNA]</scope>
    <source>
        <strain evidence="1 2">BD3526</strain>
    </source>
</reference>
<gene>
    <name evidence="1" type="ORF">AR543_03695</name>
</gene>
<dbReference type="CDD" id="cd09117">
    <property type="entry name" value="PLDc_Bfil_DEXD_like"/>
    <property type="match status" value="1"/>
</dbReference>
<evidence type="ECO:0000313" key="1">
    <source>
        <dbReference type="EMBL" id="ANF95217.1"/>
    </source>
</evidence>
<protein>
    <recommendedName>
        <fullName evidence="3">Phospholipase D-like domain-containing protein</fullName>
    </recommendedName>
</protein>
<proteinExistence type="predicted"/>
<dbReference type="EMBL" id="CP013023">
    <property type="protein sequence ID" value="ANF95217.1"/>
    <property type="molecule type" value="Genomic_DNA"/>
</dbReference>
<name>A0A172ZD89_9BACL</name>
<keyword evidence="2" id="KW-1185">Reference proteome</keyword>
<sequence length="403" mass="45123">MQGLSEENNHFDSIIRLLELNEITKVIISTAFLRKSGLLLIKNHLIPHVDKIDFYVGIRNEITSAQALQELIDLGINPFIVDTGSSDIIFHPKIYLSISNCNKNARTIIGSANLTKRGITGNIEASIVADLNLDNNFEDINILSNINNSFENLKLKFPENVVQINSSEEIAVLLSQGRISDENLKTYISKQEDLENEPEENSRETIQSYIPKIKLKLPKITSNQNNKEASIATRLSKLNNSFELTGISNHEDIIPAGCILKWESTPLKERDLNIPQGRTTNITGSMTLRSGLSKISNFQSYFRNDLFADLHWAHSSRVSSSHLEVATAAFELIILGTNHGIFHLEIKHDPRKNTASYLQNNAMSHLRWGAAAPYIKSRELLGYTLKIYENSSGSPSPFVLVIS</sequence>
<organism evidence="1 2">
    <name type="scientific">Paenibacillus bovis</name>
    <dbReference type="NCBI Taxonomy" id="1616788"/>
    <lineage>
        <taxon>Bacteria</taxon>
        <taxon>Bacillati</taxon>
        <taxon>Bacillota</taxon>
        <taxon>Bacilli</taxon>
        <taxon>Bacillales</taxon>
        <taxon>Paenibacillaceae</taxon>
        <taxon>Paenibacillus</taxon>
    </lineage>
</organism>
<evidence type="ECO:0000313" key="2">
    <source>
        <dbReference type="Proteomes" id="UP000078148"/>
    </source>
</evidence>
<dbReference type="Gene3D" id="3.30.870.10">
    <property type="entry name" value="Endonuclease Chain A"/>
    <property type="match status" value="1"/>
</dbReference>
<dbReference type="Proteomes" id="UP000078148">
    <property type="component" value="Chromosome"/>
</dbReference>
<dbReference type="AlphaFoldDB" id="A0A172ZD89"/>
<evidence type="ECO:0008006" key="3">
    <source>
        <dbReference type="Google" id="ProtNLM"/>
    </source>
</evidence>
<reference evidence="2" key="1">
    <citation type="submission" date="2015-10" db="EMBL/GenBank/DDBJ databases">
        <title>Genome of Paenibacillus bovis sp. nov.</title>
        <authorList>
            <person name="Wu Z."/>
            <person name="Gao C."/>
            <person name="Liu Z."/>
            <person name="Zheng H."/>
        </authorList>
    </citation>
    <scope>NUCLEOTIDE SEQUENCE [LARGE SCALE GENOMIC DNA]</scope>
    <source>
        <strain evidence="2">BD3526</strain>
    </source>
</reference>